<feature type="compositionally biased region" description="Basic residues" evidence="1">
    <location>
        <begin position="55"/>
        <end position="66"/>
    </location>
</feature>
<dbReference type="AlphaFoldDB" id="A0A8T0PMK7"/>
<comment type="caution">
    <text evidence="2">The sequence shown here is derived from an EMBL/GenBank/DDBJ whole genome shotgun (WGS) entry which is preliminary data.</text>
</comment>
<proteinExistence type="predicted"/>
<gene>
    <name evidence="2" type="ORF">PVAP13_8KG323702</name>
</gene>
<name>A0A8T0PMK7_PANVG</name>
<protein>
    <submittedName>
        <fullName evidence="2">Uncharacterized protein</fullName>
    </submittedName>
</protein>
<accession>A0A8T0PMK7</accession>
<sequence>MSAQVITSAARRAHSRRRRRHPRWRSPDDAEDGGVFDAAAAANVDARTEVLGHRQPVRRSARRWRCGRPGAAQESEAEGPGAAAANGGVCARGGASGMEDRGRRPAAEEERARHRRGGGSGATGRRLGDGGEARWWGGGGVATGGSSSGESISAEAKVRGIGAPIIYIWVPL</sequence>
<evidence type="ECO:0000256" key="1">
    <source>
        <dbReference type="SAM" id="MobiDB-lite"/>
    </source>
</evidence>
<feature type="compositionally biased region" description="Basic residues" evidence="1">
    <location>
        <begin position="11"/>
        <end position="24"/>
    </location>
</feature>
<dbReference type="Proteomes" id="UP000823388">
    <property type="component" value="Chromosome 8K"/>
</dbReference>
<feature type="compositionally biased region" description="Low complexity" evidence="1">
    <location>
        <begin position="70"/>
        <end position="89"/>
    </location>
</feature>
<feature type="region of interest" description="Disordered" evidence="1">
    <location>
        <begin position="1"/>
        <end position="34"/>
    </location>
</feature>
<reference evidence="2" key="1">
    <citation type="submission" date="2020-05" db="EMBL/GenBank/DDBJ databases">
        <title>WGS assembly of Panicum virgatum.</title>
        <authorList>
            <person name="Lovell J.T."/>
            <person name="Jenkins J."/>
            <person name="Shu S."/>
            <person name="Juenger T.E."/>
            <person name="Schmutz J."/>
        </authorList>
    </citation>
    <scope>NUCLEOTIDE SEQUENCE</scope>
    <source>
        <strain evidence="2">AP13</strain>
    </source>
</reference>
<feature type="compositionally biased region" description="Gly residues" evidence="1">
    <location>
        <begin position="136"/>
        <end position="147"/>
    </location>
</feature>
<evidence type="ECO:0000313" key="3">
    <source>
        <dbReference type="Proteomes" id="UP000823388"/>
    </source>
</evidence>
<keyword evidence="3" id="KW-1185">Reference proteome</keyword>
<evidence type="ECO:0000313" key="2">
    <source>
        <dbReference type="EMBL" id="KAG2563531.1"/>
    </source>
</evidence>
<organism evidence="2 3">
    <name type="scientific">Panicum virgatum</name>
    <name type="common">Blackwell switchgrass</name>
    <dbReference type="NCBI Taxonomy" id="38727"/>
    <lineage>
        <taxon>Eukaryota</taxon>
        <taxon>Viridiplantae</taxon>
        <taxon>Streptophyta</taxon>
        <taxon>Embryophyta</taxon>
        <taxon>Tracheophyta</taxon>
        <taxon>Spermatophyta</taxon>
        <taxon>Magnoliopsida</taxon>
        <taxon>Liliopsida</taxon>
        <taxon>Poales</taxon>
        <taxon>Poaceae</taxon>
        <taxon>PACMAD clade</taxon>
        <taxon>Panicoideae</taxon>
        <taxon>Panicodae</taxon>
        <taxon>Paniceae</taxon>
        <taxon>Panicinae</taxon>
        <taxon>Panicum</taxon>
        <taxon>Panicum sect. Hiantes</taxon>
    </lineage>
</organism>
<feature type="compositionally biased region" description="Basic and acidic residues" evidence="1">
    <location>
        <begin position="98"/>
        <end position="112"/>
    </location>
</feature>
<dbReference type="EMBL" id="CM029051">
    <property type="protein sequence ID" value="KAG2563531.1"/>
    <property type="molecule type" value="Genomic_DNA"/>
</dbReference>
<feature type="region of interest" description="Disordered" evidence="1">
    <location>
        <begin position="47"/>
        <end position="154"/>
    </location>
</feature>